<dbReference type="Pfam" id="PF01833">
    <property type="entry name" value="TIG"/>
    <property type="match status" value="3"/>
</dbReference>
<dbReference type="Pfam" id="PF18962">
    <property type="entry name" value="Por_Secre_tail"/>
    <property type="match status" value="1"/>
</dbReference>
<dbReference type="RefSeq" id="WP_241936324.1">
    <property type="nucleotide sequence ID" value="NZ_JALBGC010000003.1"/>
</dbReference>
<organism evidence="5 6">
    <name type="scientific">Hymenobacter cyanobacteriorum</name>
    <dbReference type="NCBI Taxonomy" id="2926463"/>
    <lineage>
        <taxon>Bacteria</taxon>
        <taxon>Pseudomonadati</taxon>
        <taxon>Bacteroidota</taxon>
        <taxon>Cytophagia</taxon>
        <taxon>Cytophagales</taxon>
        <taxon>Hymenobacteraceae</taxon>
        <taxon>Hymenobacter</taxon>
    </lineage>
</organism>
<comment type="caution">
    <text evidence="5">The sequence shown here is derived from an EMBL/GenBank/DDBJ whole genome shotgun (WGS) entry which is preliminary data.</text>
</comment>
<dbReference type="Gene3D" id="2.130.10.130">
    <property type="entry name" value="Integrin alpha, N-terminal"/>
    <property type="match status" value="6"/>
</dbReference>
<feature type="domain" description="IPT/TIG" evidence="2">
    <location>
        <begin position="2109"/>
        <end position="2184"/>
    </location>
</feature>
<evidence type="ECO:0000259" key="3">
    <source>
        <dbReference type="Pfam" id="PF13205"/>
    </source>
</evidence>
<dbReference type="Pfam" id="PF13517">
    <property type="entry name" value="FG-GAP_3"/>
    <property type="match status" value="12"/>
</dbReference>
<dbReference type="CDD" id="cd00102">
    <property type="entry name" value="IPT"/>
    <property type="match status" value="2"/>
</dbReference>
<dbReference type="InterPro" id="IPR028994">
    <property type="entry name" value="Integrin_alpha_N"/>
</dbReference>
<dbReference type="PANTHER" id="PTHR46580:SF2">
    <property type="entry name" value="MAM DOMAIN-CONTAINING PROTEIN"/>
    <property type="match status" value="1"/>
</dbReference>
<evidence type="ECO:0000313" key="6">
    <source>
        <dbReference type="Proteomes" id="UP001139193"/>
    </source>
</evidence>
<dbReference type="InterPro" id="IPR032812">
    <property type="entry name" value="SbsA_Ig"/>
</dbReference>
<dbReference type="SUPFAM" id="SSF69318">
    <property type="entry name" value="Integrin alpha N-terminal domain"/>
    <property type="match status" value="7"/>
</dbReference>
<dbReference type="Proteomes" id="UP001139193">
    <property type="component" value="Unassembled WGS sequence"/>
</dbReference>
<dbReference type="Gene3D" id="2.60.40.10">
    <property type="entry name" value="Immunoglobulins"/>
    <property type="match status" value="4"/>
</dbReference>
<sequence length="2746" mass="275717">MASFSTSTAAHCGGAGFLATSRASRWHRLLALGGLLPGLAAQAQVTVMSRQPARHAVAAPRSSAVGVGFSQAISAASAGNLRVYSAQRGGRLAGSLSGGGTAALSFAPGQAFMPGDVLSVSLPASMLSTGGTALARQVYQFTAATGGGGKGFFGDTTVVGNTGNRDQVLGDLDNDGDLDLVTTGALYGCRIFLNNGNGRFTFKTGVVTAQTPSGVTLADVNQDGYLDMLVGDADNAVVSVCINDGTGDFIGSVTGAQNAPVGLRPVSVAAGDVDGDGDLDFVTANNGGNSATVRYNNGALPLLYTAATTVGVGVGPTAVALADVDNDGDLDLLTSNAGTLNSPIGTVSLCRNSGTGTFGAPTTFAVGLQPSELALADVDGDGDLDLLTANTGGASVSRLLNNGSGTFASLATTSLPAGSTPTGLRTGDLDADGDLDLLVAQGSGGRVFTCLNAAGSFAVQARPLRLNRPGTASPVQAVGVALGDLDGDGDLDLITSDEHGKVLASLNQGSLAPLPAPVITGLSPVSGPVGATVTITGTALTDVAGVFFNGLLASGFVLNGTGTGLDVVVPAGATSGVVTVVTEEAGTATSPTPFTIVVPVPVLLTAIAPARNAVAVPRASTVAATFTVPITAATAGNLRVFGSLRRGGRPGAVSGGGTSTLTFAPSQEFAPGELVSVSLPGSLQAADGNRVNKQVVQFTAAVGGTGRHYFVGTGTLATAGATGFRAGDFDNDGDVDLVAPGGAQGLLLLLNDGTGTFASATPLAGTAPASGVVVGDVDGDGDLDLVSSATATTGKTWLNNGSGAFAGGSSFSGAIGASTLLALADADADGDLDLLFVGDGQITTLLNNGAGTFASQVFSASSVTATAMTIGDVDGDGDLDVVVAGRDNYGYERLTVSLNNGAGSFATAAALTQSANTVRKMVLGDLDGDGDLDLALQSYPAYSYRVVVLRNNGAGNFSQTAILGLGGNSLAVGDTDADGDLDLVTSAGVALNDGAGQFTLELTPTSTTDSNNVVLADLDGDLDLDELCEDNSNTVLVKLNRPGPPPTLAGLRPAAGPVGSAVLLTGTNLQTTASVSFNGVATAVFTVLSNTQLVATVPAGATSGPVAATTPAGTATAPGSFAVLQTLAATQVSPARNTANAPRPSTVSVTFARPVSAASAGELRVFSNRRSGTAAGTATASGSTVALAPARPLAAGERLSVSVPDRLAGTDGSRAERQVFEFTMAAGGTGTGLFLPVSNGRPFAAYRSPAGFAVGDLDRDGDLDVLSNSGIVRFNDGEGAFPDSTMLSYGYFAGTASRHVVVGDLNGDGYFDLLSTSGTEYLNNQQGGFTNQASLRGFDDDTRDLALGDLDADGDLDLVAPNYARDSVRVLFNDGTGHFPTRLLVAVGSRPTGISLGDVDNDGDLDFITANAGVSGSSLSVALNNGIGVFTSVQTTAAGTGLLQAVLGDLDGDHDLDLVTSNGLVRFNNGTGTFAGSQTTATGTDLALGDLDGDGDLDLLVSGPTTAAVRRNDGTGQFGGTESLSFGSSGQAHHPVLGDLDGDGDLDLLVGDASNATVRVWLNQRLAAPALLSFAPASGLPGATVVVTGTDLVGTTAVSFNGTAATSFSLRTAGRLEVQVPAGATTGPLQLTNANGTATSATAFTVLQPIAVLNTNPVANATVPPTTPVAVGFGQAIATNTNANLTVFSQQRGGRLAGARTGAGSATLTLTPGTPYVPGEVLSASVPAYTAATARVQKRVFQFRAAVGGTGRGYLSVPTATQGYARQTVLADADGDGDQDVFQVSDNNDRISWQRNNGTGTFGAETPLITNSGNILNLLAVGDVDGDGDLDLAVTNSTANVVHVRLNNGTGVFTAAPDVPVGDYPQGIVLADFDGDGDQDLLTANSGTTATTTSLRYNDGGGHFSGTTNEVLRPSGYAGMWPPKVGDVDGDGDLDLVMANLGTSSVRLNDGEGHFSPGGNLPFYLDVDRIIELADVDGDGDLDVLGTSFRDTGGNVSGGGNVWVNIARNDGTGSFTAGGFWASRDAECLALGDLDADGDLDLVTSSPNFYTGQVLLNNGTGTFTPVQDFAVSDKPRRPALADVDGDGDLDFVTTYPYLTVFYNGPLPLPVITSFTPTSGAVGTPVVITGTAFAGTTAVRFNGTNAPGFVINSNTRITVNVPTGATTGAISITTPNGTGTSATAFAVAPQVVATQLLPAANAPSVARNAAVGVTFPAAITAASAGTMRVFGSQLRGKRPGTLSGGGTAALSFDPSQDFAPGEQISVSLPRSMQTTTGALVSPQVYQFTAATGGTGRGGFVPGPLVAMGQYAAGLAMGDLDNDGDLDMITALETGLSYSPARVGVRLNNGQGQFSAGTNITTSIYGIEKLALGDVDSDGDLDVIVGAGSRGVNVCLNNGSATFGAGRFVGLIATQLAVGDMDGDGDLDIVVGDNSTTGLVTIAVNDGQANFTYTSPNLSYYYPITDLALGDIDGDGDLDAVTANDHNGVRLLLNTGTNVLTVGATLPVTDYVPSLALADLDNDGDLDLAIGLIDAANNSAMTTMTNNGTGGFTGAPPQVTMDKGLRQLALGDVDHDGDLDVVALSYYDVYTYPSVNVRLNNGAGRFARTASLMLTGSPSRLALGDLDGDGDLDCTLVQFNGVNAYLDERLNDGVALATTAAQPTEAGVRVYPNPAHGRFTLLVPHELRSATPGPLRLYNALGQLVLEQPYAPAANGEQTVEAAHLPPGLYTLRLALRDGPATFKIVLH</sequence>
<dbReference type="EMBL" id="JALBGC010000003">
    <property type="protein sequence ID" value="MCI1188057.1"/>
    <property type="molecule type" value="Genomic_DNA"/>
</dbReference>
<protein>
    <submittedName>
        <fullName evidence="5">FG-GAP-like repeat-containing protein</fullName>
    </submittedName>
</protein>
<dbReference type="SUPFAM" id="SSF81296">
    <property type="entry name" value="E set domains"/>
    <property type="match status" value="3"/>
</dbReference>
<reference evidence="5" key="1">
    <citation type="submission" date="2022-03" db="EMBL/GenBank/DDBJ databases">
        <title>Bacterial whole genome sequence for Hymenobacter sp. DH14.</title>
        <authorList>
            <person name="Le V."/>
        </authorList>
    </citation>
    <scope>NUCLEOTIDE SEQUENCE</scope>
    <source>
        <strain evidence="5">DH14</strain>
    </source>
</reference>
<feature type="domain" description="SbsA Ig-like" evidence="3">
    <location>
        <begin position="2187"/>
        <end position="2287"/>
    </location>
</feature>
<feature type="domain" description="SbsA Ig-like" evidence="3">
    <location>
        <begin position="604"/>
        <end position="699"/>
    </location>
</feature>
<feature type="domain" description="IPT/TIG" evidence="2">
    <location>
        <begin position="1571"/>
        <end position="1645"/>
    </location>
</feature>
<accession>A0A9X1VGZ5</accession>
<proteinExistence type="predicted"/>
<feature type="domain" description="Secretion system C-terminal sorting" evidence="4">
    <location>
        <begin position="2668"/>
        <end position="2740"/>
    </location>
</feature>
<feature type="domain" description="SbsA Ig-like" evidence="3">
    <location>
        <begin position="1128"/>
        <end position="1223"/>
    </location>
</feature>
<keyword evidence="1" id="KW-0732">Signal</keyword>
<dbReference type="InterPro" id="IPR002909">
    <property type="entry name" value="IPT_dom"/>
</dbReference>
<gene>
    <name evidence="5" type="ORF">MON38_11555</name>
</gene>
<evidence type="ECO:0000259" key="2">
    <source>
        <dbReference type="Pfam" id="PF01833"/>
    </source>
</evidence>
<evidence type="ECO:0000313" key="5">
    <source>
        <dbReference type="EMBL" id="MCI1188057.1"/>
    </source>
</evidence>
<dbReference type="InterPro" id="IPR014756">
    <property type="entry name" value="Ig_E-set"/>
</dbReference>
<keyword evidence="6" id="KW-1185">Reference proteome</keyword>
<dbReference type="InterPro" id="IPR013517">
    <property type="entry name" value="FG-GAP"/>
</dbReference>
<evidence type="ECO:0000256" key="1">
    <source>
        <dbReference type="ARBA" id="ARBA00022729"/>
    </source>
</evidence>
<dbReference type="Pfam" id="PF13205">
    <property type="entry name" value="Big_5"/>
    <property type="match status" value="3"/>
</dbReference>
<evidence type="ECO:0000259" key="4">
    <source>
        <dbReference type="Pfam" id="PF18962"/>
    </source>
</evidence>
<dbReference type="Gene3D" id="2.30.30.100">
    <property type="match status" value="2"/>
</dbReference>
<dbReference type="InterPro" id="IPR026444">
    <property type="entry name" value="Secre_tail"/>
</dbReference>
<dbReference type="NCBIfam" id="TIGR04183">
    <property type="entry name" value="Por_Secre_tail"/>
    <property type="match status" value="1"/>
</dbReference>
<feature type="domain" description="IPT/TIG" evidence="2">
    <location>
        <begin position="1046"/>
        <end position="1107"/>
    </location>
</feature>
<dbReference type="InterPro" id="IPR013783">
    <property type="entry name" value="Ig-like_fold"/>
</dbReference>
<name>A0A9X1VGZ5_9BACT</name>
<dbReference type="PANTHER" id="PTHR46580">
    <property type="entry name" value="SENSOR KINASE-RELATED"/>
    <property type="match status" value="1"/>
</dbReference>